<evidence type="ECO:0000256" key="5">
    <source>
        <dbReference type="ARBA" id="ARBA00047942"/>
    </source>
</evidence>
<sequence>MRNRLGGRKLKSIDLFAGSGFVARLLKKHSSLVASNDLELYAQAIGECFLADRDEALLAEAAQHADRLNRAALDGASHSGFIRELYSPVDDQDIQEGERVFYSNDNARRLDFYIQELAKLPDEIRRLLLGPLLSSASIHANTGGVFKGFYKDKNTGIGKFGAAAGDATSRILSPITLEAPVQSIFQSEHEVFRRDANDLASELDAFDLVYIDPPYNQHPYGSNYFMLNLLTNYERPGEVSRVSGIPTTWNRSGYNVKKRSLLLLTDLFEKVPARFLLVSFNSEGYVSTEEIKGALESHGRVDEEILKYNTYRASRNLRDRSIHVNEHLFLLDREG</sequence>
<keyword evidence="2" id="KW-0489">Methyltransferase</keyword>
<dbReference type="GO" id="GO:0032259">
    <property type="term" value="P:methylation"/>
    <property type="evidence" value="ECO:0007669"/>
    <property type="project" value="UniProtKB-KW"/>
</dbReference>
<dbReference type="GO" id="GO:0009307">
    <property type="term" value="P:DNA restriction-modification system"/>
    <property type="evidence" value="ECO:0007669"/>
    <property type="project" value="InterPro"/>
</dbReference>
<dbReference type="EC" id="2.1.1.72" evidence="1"/>
<comment type="catalytic activity">
    <reaction evidence="5">
        <text>a 2'-deoxyadenosine in DNA + S-adenosyl-L-methionine = an N(6)-methyl-2'-deoxyadenosine in DNA + S-adenosyl-L-homocysteine + H(+)</text>
        <dbReference type="Rhea" id="RHEA:15197"/>
        <dbReference type="Rhea" id="RHEA-COMP:12418"/>
        <dbReference type="Rhea" id="RHEA-COMP:12419"/>
        <dbReference type="ChEBI" id="CHEBI:15378"/>
        <dbReference type="ChEBI" id="CHEBI:57856"/>
        <dbReference type="ChEBI" id="CHEBI:59789"/>
        <dbReference type="ChEBI" id="CHEBI:90615"/>
        <dbReference type="ChEBI" id="CHEBI:90616"/>
        <dbReference type="EC" id="2.1.1.72"/>
    </reaction>
</comment>
<dbReference type="InterPro" id="IPR002052">
    <property type="entry name" value="DNA_methylase_N6_adenine_CS"/>
</dbReference>
<evidence type="ECO:0000256" key="1">
    <source>
        <dbReference type="ARBA" id="ARBA00011900"/>
    </source>
</evidence>
<dbReference type="AlphaFoldDB" id="E3VX98"/>
<dbReference type="GO" id="GO:0003676">
    <property type="term" value="F:nucleic acid binding"/>
    <property type="evidence" value="ECO:0007669"/>
    <property type="project" value="InterPro"/>
</dbReference>
<evidence type="ECO:0000256" key="3">
    <source>
        <dbReference type="ARBA" id="ARBA00022679"/>
    </source>
</evidence>
<dbReference type="Pfam" id="PF02086">
    <property type="entry name" value="MethyltransfD12"/>
    <property type="match status" value="1"/>
</dbReference>
<reference evidence="6" key="1">
    <citation type="submission" date="2010-09" db="EMBL/GenBank/DDBJ databases">
        <title>ApoI restriction-modification system genes.</title>
        <authorList>
            <person name="Lunnen K.D."/>
            <person name="Wilson G.G."/>
        </authorList>
    </citation>
    <scope>NUCLEOTIDE SEQUENCE</scope>
    <source>
        <strain evidence="6">NEB 723</strain>
    </source>
</reference>
<name>E3VX98_GLUPR</name>
<accession>E3VX98</accession>
<keyword evidence="4" id="KW-0949">S-adenosyl-L-methionine</keyword>
<gene>
    <name evidence="6" type="primary">apoIM</name>
</gene>
<dbReference type="InterPro" id="IPR012327">
    <property type="entry name" value="MeTrfase_D12"/>
</dbReference>
<evidence type="ECO:0000313" key="6">
    <source>
        <dbReference type="EMBL" id="ADO24179.1"/>
    </source>
</evidence>
<dbReference type="EMBL" id="HQ327697">
    <property type="protein sequence ID" value="ADO24179.1"/>
    <property type="molecule type" value="Genomic_DNA"/>
</dbReference>
<dbReference type="REBASE" id="3282">
    <property type="entry name" value="M.ApoI"/>
</dbReference>
<dbReference type="PROSITE" id="PS00092">
    <property type="entry name" value="N6_MTASE"/>
    <property type="match status" value="1"/>
</dbReference>
<dbReference type="GO" id="GO:0009007">
    <property type="term" value="F:site-specific DNA-methyltransferase (adenine-specific) activity"/>
    <property type="evidence" value="ECO:0007669"/>
    <property type="project" value="UniProtKB-EC"/>
</dbReference>
<evidence type="ECO:0000256" key="2">
    <source>
        <dbReference type="ARBA" id="ARBA00022603"/>
    </source>
</evidence>
<evidence type="ECO:0000256" key="4">
    <source>
        <dbReference type="ARBA" id="ARBA00022691"/>
    </source>
</evidence>
<proteinExistence type="predicted"/>
<dbReference type="InterPro" id="IPR029063">
    <property type="entry name" value="SAM-dependent_MTases_sf"/>
</dbReference>
<organism evidence="6">
    <name type="scientific">Glutamicibacter protophormiae</name>
    <name type="common">Brevibacterium protophormiae</name>
    <dbReference type="NCBI Taxonomy" id="37930"/>
    <lineage>
        <taxon>Bacteria</taxon>
        <taxon>Bacillati</taxon>
        <taxon>Actinomycetota</taxon>
        <taxon>Actinomycetes</taxon>
        <taxon>Micrococcales</taxon>
        <taxon>Micrococcaceae</taxon>
        <taxon>Glutamicibacter</taxon>
    </lineage>
</organism>
<dbReference type="SUPFAM" id="SSF53335">
    <property type="entry name" value="S-adenosyl-L-methionine-dependent methyltransferases"/>
    <property type="match status" value="1"/>
</dbReference>
<keyword evidence="3" id="KW-0808">Transferase</keyword>
<protein>
    <recommendedName>
        <fullName evidence="1">site-specific DNA-methyltransferase (adenine-specific)</fullName>
        <ecNumber evidence="1">2.1.1.72</ecNumber>
    </recommendedName>
</protein>